<accession>A0A1L9UJ55</accession>
<dbReference type="EMBL" id="KV878684">
    <property type="protein sequence ID" value="OJJ71711.1"/>
    <property type="molecule type" value="Genomic_DNA"/>
</dbReference>
<evidence type="ECO:0000313" key="2">
    <source>
        <dbReference type="EMBL" id="OJJ71711.1"/>
    </source>
</evidence>
<keyword evidence="1" id="KW-0472">Membrane</keyword>
<dbReference type="RefSeq" id="XP_067478959.1">
    <property type="nucleotide sequence ID" value="XM_067627755.1"/>
</dbReference>
<evidence type="ECO:0000256" key="1">
    <source>
        <dbReference type="SAM" id="Phobius"/>
    </source>
</evidence>
<name>A0A1L9UJ55_ASPBC</name>
<sequence length="70" mass="7992">MHVSRLQDPALQSYRECISGRHQGQRDKGYGFDCKTAKRSTAFLFFVKSSLIVCYLVVLVSFASERQDCL</sequence>
<feature type="transmembrane region" description="Helical" evidence="1">
    <location>
        <begin position="42"/>
        <end position="63"/>
    </location>
</feature>
<keyword evidence="1" id="KW-0812">Transmembrane</keyword>
<proteinExistence type="predicted"/>
<protein>
    <submittedName>
        <fullName evidence="2">Uncharacterized protein</fullName>
    </submittedName>
</protein>
<reference evidence="3" key="1">
    <citation type="journal article" date="2017" name="Genome Biol.">
        <title>Comparative genomics reveals high biological diversity and specific adaptations in the industrially and medically important fungal genus Aspergillus.</title>
        <authorList>
            <person name="de Vries R.P."/>
            <person name="Riley R."/>
            <person name="Wiebenga A."/>
            <person name="Aguilar-Osorio G."/>
            <person name="Amillis S."/>
            <person name="Uchima C.A."/>
            <person name="Anderluh G."/>
            <person name="Asadollahi M."/>
            <person name="Askin M."/>
            <person name="Barry K."/>
            <person name="Battaglia E."/>
            <person name="Bayram O."/>
            <person name="Benocci T."/>
            <person name="Braus-Stromeyer S.A."/>
            <person name="Caldana C."/>
            <person name="Canovas D."/>
            <person name="Cerqueira G.C."/>
            <person name="Chen F."/>
            <person name="Chen W."/>
            <person name="Choi C."/>
            <person name="Clum A."/>
            <person name="Dos Santos R.A."/>
            <person name="Damasio A.R."/>
            <person name="Diallinas G."/>
            <person name="Emri T."/>
            <person name="Fekete E."/>
            <person name="Flipphi M."/>
            <person name="Freyberg S."/>
            <person name="Gallo A."/>
            <person name="Gournas C."/>
            <person name="Habgood R."/>
            <person name="Hainaut M."/>
            <person name="Harispe M.L."/>
            <person name="Henrissat B."/>
            <person name="Hilden K.S."/>
            <person name="Hope R."/>
            <person name="Hossain A."/>
            <person name="Karabika E."/>
            <person name="Karaffa L."/>
            <person name="Karanyi Z."/>
            <person name="Krasevec N."/>
            <person name="Kuo A."/>
            <person name="Kusch H."/>
            <person name="LaButti K."/>
            <person name="Lagendijk E.L."/>
            <person name="Lapidus A."/>
            <person name="Levasseur A."/>
            <person name="Lindquist E."/>
            <person name="Lipzen A."/>
            <person name="Logrieco A.F."/>
            <person name="MacCabe A."/>
            <person name="Maekelae M.R."/>
            <person name="Malavazi I."/>
            <person name="Melin P."/>
            <person name="Meyer V."/>
            <person name="Mielnichuk N."/>
            <person name="Miskei M."/>
            <person name="Molnar A.P."/>
            <person name="Mule G."/>
            <person name="Ngan C.Y."/>
            <person name="Orejas M."/>
            <person name="Orosz E."/>
            <person name="Ouedraogo J.P."/>
            <person name="Overkamp K.M."/>
            <person name="Park H.-S."/>
            <person name="Perrone G."/>
            <person name="Piumi F."/>
            <person name="Punt P.J."/>
            <person name="Ram A.F."/>
            <person name="Ramon A."/>
            <person name="Rauscher S."/>
            <person name="Record E."/>
            <person name="Riano-Pachon D.M."/>
            <person name="Robert V."/>
            <person name="Roehrig J."/>
            <person name="Ruller R."/>
            <person name="Salamov A."/>
            <person name="Salih N.S."/>
            <person name="Samson R.A."/>
            <person name="Sandor E."/>
            <person name="Sanguinetti M."/>
            <person name="Schuetze T."/>
            <person name="Sepcic K."/>
            <person name="Shelest E."/>
            <person name="Sherlock G."/>
            <person name="Sophianopoulou V."/>
            <person name="Squina F.M."/>
            <person name="Sun H."/>
            <person name="Susca A."/>
            <person name="Todd R.B."/>
            <person name="Tsang A."/>
            <person name="Unkles S.E."/>
            <person name="van de Wiele N."/>
            <person name="van Rossen-Uffink D."/>
            <person name="Oliveira J.V."/>
            <person name="Vesth T.C."/>
            <person name="Visser J."/>
            <person name="Yu J.-H."/>
            <person name="Zhou M."/>
            <person name="Andersen M.R."/>
            <person name="Archer D.B."/>
            <person name="Baker S.E."/>
            <person name="Benoit I."/>
            <person name="Brakhage A.A."/>
            <person name="Braus G.H."/>
            <person name="Fischer R."/>
            <person name="Frisvad J.C."/>
            <person name="Goldman G.H."/>
            <person name="Houbraken J."/>
            <person name="Oakley B."/>
            <person name="Pocsi I."/>
            <person name="Scazzocchio C."/>
            <person name="Seiboth B."/>
            <person name="vanKuyk P.A."/>
            <person name="Wortman J."/>
            <person name="Dyer P.S."/>
            <person name="Grigoriev I.V."/>
        </authorList>
    </citation>
    <scope>NUCLEOTIDE SEQUENCE [LARGE SCALE GENOMIC DNA]</scope>
    <source>
        <strain evidence="3">CBS 101740 / IMI 381727 / IBT 21946</strain>
    </source>
</reference>
<evidence type="ECO:0000313" key="3">
    <source>
        <dbReference type="Proteomes" id="UP000184499"/>
    </source>
</evidence>
<dbReference type="GeneID" id="93580243"/>
<dbReference type="Proteomes" id="UP000184499">
    <property type="component" value="Unassembled WGS sequence"/>
</dbReference>
<dbReference type="AlphaFoldDB" id="A0A1L9UJ55"/>
<keyword evidence="3" id="KW-1185">Reference proteome</keyword>
<gene>
    <name evidence="2" type="ORF">ASPBRDRAFT_575112</name>
</gene>
<keyword evidence="1" id="KW-1133">Transmembrane helix</keyword>
<dbReference type="VEuPathDB" id="FungiDB:ASPBRDRAFT_575112"/>
<organism evidence="2 3">
    <name type="scientific">Aspergillus brasiliensis (strain CBS 101740 / IMI 381727 / IBT 21946)</name>
    <dbReference type="NCBI Taxonomy" id="767769"/>
    <lineage>
        <taxon>Eukaryota</taxon>
        <taxon>Fungi</taxon>
        <taxon>Dikarya</taxon>
        <taxon>Ascomycota</taxon>
        <taxon>Pezizomycotina</taxon>
        <taxon>Eurotiomycetes</taxon>
        <taxon>Eurotiomycetidae</taxon>
        <taxon>Eurotiales</taxon>
        <taxon>Aspergillaceae</taxon>
        <taxon>Aspergillus</taxon>
        <taxon>Aspergillus subgen. Circumdati</taxon>
    </lineage>
</organism>